<proteinExistence type="predicted"/>
<keyword evidence="1" id="KW-1133">Transmembrane helix</keyword>
<protein>
    <submittedName>
        <fullName evidence="2">Uncharacterized protein</fullName>
    </submittedName>
</protein>
<accession>A0A2Z3DPC6</accession>
<dbReference type="Proteomes" id="UP000258215">
    <property type="component" value="Segment"/>
</dbReference>
<feature type="transmembrane region" description="Helical" evidence="1">
    <location>
        <begin position="6"/>
        <end position="24"/>
    </location>
</feature>
<evidence type="ECO:0000313" key="2">
    <source>
        <dbReference type="EMBL" id="AVZ44917.1"/>
    </source>
</evidence>
<keyword evidence="1" id="KW-0812">Transmembrane</keyword>
<feature type="transmembrane region" description="Helical" evidence="1">
    <location>
        <begin position="36"/>
        <end position="54"/>
    </location>
</feature>
<reference evidence="3" key="1">
    <citation type="submission" date="2018-01" db="EMBL/GenBank/DDBJ databases">
        <authorList>
            <person name="van Mierlo J.T."/>
            <person name="Hagens S."/>
            <person name="Witte S."/>
            <person name="Klamert S."/>
            <person name="van de Straat L."/>
        </authorList>
    </citation>
    <scope>NUCLEOTIDE SEQUENCE [LARGE SCALE GENOMIC DNA]</scope>
</reference>
<sequence>MIMTNVLIATVFLIASITTFILGYRRVFQADIITGLMYIALGSFLAFGFSGFTLE</sequence>
<organism evidence="2 3">
    <name type="scientific">Escherichia phage EP75</name>
    <dbReference type="NCBI Taxonomy" id="2070200"/>
    <lineage>
        <taxon>Viruses</taxon>
        <taxon>Duplodnaviria</taxon>
        <taxon>Heunggongvirae</taxon>
        <taxon>Uroviricota</taxon>
        <taxon>Caudoviricetes</taxon>
        <taxon>Pantevenvirales</taxon>
        <taxon>Ackermannviridae</taxon>
        <taxon>Cvivirinae</taxon>
        <taxon>Kuttervirus</taxon>
        <taxon>Kuttervirus EP75</taxon>
    </lineage>
</organism>
<name>A0A2Z3DPC6_9CAUD</name>
<dbReference type="RefSeq" id="YP_009880182.1">
    <property type="nucleotide sequence ID" value="NC_049433.1"/>
</dbReference>
<evidence type="ECO:0000256" key="1">
    <source>
        <dbReference type="SAM" id="Phobius"/>
    </source>
</evidence>
<dbReference type="GeneID" id="55809430"/>
<keyword evidence="3" id="KW-1185">Reference proteome</keyword>
<dbReference type="EMBL" id="MG748547">
    <property type="protein sequence ID" value="AVZ44917.1"/>
    <property type="molecule type" value="Genomic_DNA"/>
</dbReference>
<keyword evidence="1" id="KW-0472">Membrane</keyword>
<dbReference type="KEGG" id="vg:55809430"/>
<evidence type="ECO:0000313" key="3">
    <source>
        <dbReference type="Proteomes" id="UP000258215"/>
    </source>
</evidence>